<evidence type="ECO:0000313" key="2">
    <source>
        <dbReference type="EMBL" id="KAA9013291.1"/>
    </source>
</evidence>
<dbReference type="RefSeq" id="WP_150426688.1">
    <property type="nucleotide sequence ID" value="NZ_VYQA01000017.1"/>
</dbReference>
<proteinExistence type="predicted"/>
<dbReference type="Pfam" id="PF06094">
    <property type="entry name" value="GGACT"/>
    <property type="match status" value="1"/>
</dbReference>
<dbReference type="AlphaFoldDB" id="A0A5J5HUK2"/>
<evidence type="ECO:0000313" key="4">
    <source>
        <dbReference type="Proteomes" id="UP000325933"/>
    </source>
</evidence>
<dbReference type="Gene3D" id="3.10.490.10">
    <property type="entry name" value="Gamma-glutamyl cyclotransferase-like"/>
    <property type="match status" value="1"/>
</dbReference>
<dbReference type="Proteomes" id="UP000326364">
    <property type="component" value="Unassembled WGS sequence"/>
</dbReference>
<comment type="caution">
    <text evidence="3">The sequence shown here is derived from an EMBL/GenBank/DDBJ whole genome shotgun (WGS) entry which is preliminary data.</text>
</comment>
<evidence type="ECO:0000259" key="1">
    <source>
        <dbReference type="Pfam" id="PF06094"/>
    </source>
</evidence>
<keyword evidence="3" id="KW-0808">Transferase</keyword>
<dbReference type="EMBL" id="VYQB01000017">
    <property type="protein sequence ID" value="KAA9013291.1"/>
    <property type="molecule type" value="Genomic_DNA"/>
</dbReference>
<dbReference type="Proteomes" id="UP000325933">
    <property type="component" value="Unassembled WGS sequence"/>
</dbReference>
<dbReference type="InterPro" id="IPR036568">
    <property type="entry name" value="GGCT-like_sf"/>
</dbReference>
<sequence length="117" mass="12754">MADILLFSYGTLRQIEVQMALFGRPVEGEPDALPGFRQHMIEISDPDVIAKSGTRWHPMVEPSDDPADAVEGLLFRLTPQDIASADAYEVDYVRRAVTLRSGLTAFIYGDANDGGGA</sequence>
<dbReference type="InterPro" id="IPR013024">
    <property type="entry name" value="GGCT-like"/>
</dbReference>
<keyword evidence="5" id="KW-1185">Reference proteome</keyword>
<accession>A0A5J5HUK2</accession>
<gene>
    <name evidence="3" type="ORF">F4U95_18980</name>
    <name evidence="2" type="ORF">F4U96_18855</name>
</gene>
<organism evidence="3 4">
    <name type="scientific">Sphingobium limneticum</name>
    <dbReference type="NCBI Taxonomy" id="1007511"/>
    <lineage>
        <taxon>Bacteria</taxon>
        <taxon>Pseudomonadati</taxon>
        <taxon>Pseudomonadota</taxon>
        <taxon>Alphaproteobacteria</taxon>
        <taxon>Sphingomonadales</taxon>
        <taxon>Sphingomonadaceae</taxon>
        <taxon>Sphingobium</taxon>
    </lineage>
</organism>
<dbReference type="GO" id="GO:0016740">
    <property type="term" value="F:transferase activity"/>
    <property type="evidence" value="ECO:0007669"/>
    <property type="project" value="UniProtKB-KW"/>
</dbReference>
<feature type="domain" description="Gamma-glutamylcyclotransferase AIG2-like" evidence="1">
    <location>
        <begin position="6"/>
        <end position="108"/>
    </location>
</feature>
<dbReference type="EMBL" id="VYQA01000017">
    <property type="protein sequence ID" value="KAA9025597.1"/>
    <property type="molecule type" value="Genomic_DNA"/>
</dbReference>
<protein>
    <submittedName>
        <fullName evidence="3">Gamma-glutamylcyclotransferase</fullName>
    </submittedName>
</protein>
<reference evidence="4 5" key="1">
    <citation type="submission" date="2019-09" db="EMBL/GenBank/DDBJ databases">
        <authorList>
            <person name="Feng G."/>
        </authorList>
    </citation>
    <scope>NUCLEOTIDE SEQUENCE [LARGE SCALE GENOMIC DNA]</scope>
    <source>
        <strain evidence="3 4">KACC 19283</strain>
        <strain evidence="2 5">KACC 19284</strain>
    </source>
</reference>
<dbReference type="InterPro" id="IPR009288">
    <property type="entry name" value="AIG2-like_dom"/>
</dbReference>
<evidence type="ECO:0000313" key="5">
    <source>
        <dbReference type="Proteomes" id="UP000326364"/>
    </source>
</evidence>
<name>A0A5J5HUK2_9SPHN</name>
<evidence type="ECO:0000313" key="3">
    <source>
        <dbReference type="EMBL" id="KAA9025597.1"/>
    </source>
</evidence>
<dbReference type="SUPFAM" id="SSF110857">
    <property type="entry name" value="Gamma-glutamyl cyclotransferase-like"/>
    <property type="match status" value="1"/>
</dbReference>
<dbReference type="CDD" id="cd06661">
    <property type="entry name" value="GGCT_like"/>
    <property type="match status" value="1"/>
</dbReference>